<dbReference type="HOGENOM" id="CLU_077636_4_1_10"/>
<dbReference type="GO" id="GO:0005737">
    <property type="term" value="C:cytoplasm"/>
    <property type="evidence" value="ECO:0007669"/>
    <property type="project" value="UniProtKB-SubCell"/>
</dbReference>
<dbReference type="eggNOG" id="COG0806">
    <property type="taxonomic scope" value="Bacteria"/>
</dbReference>
<dbReference type="PANTHER" id="PTHR33692">
    <property type="entry name" value="RIBOSOME MATURATION FACTOR RIMM"/>
    <property type="match status" value="1"/>
</dbReference>
<comment type="similarity">
    <text evidence="5">Belongs to the RimM family.</text>
</comment>
<dbReference type="AlphaFoldDB" id="A0A069QEZ8"/>
<evidence type="ECO:0000256" key="4">
    <source>
        <dbReference type="ARBA" id="ARBA00023186"/>
    </source>
</evidence>
<dbReference type="InterPro" id="IPR056792">
    <property type="entry name" value="PRC_RimM"/>
</dbReference>
<keyword evidence="4 5" id="KW-0143">Chaperone</keyword>
<evidence type="ECO:0000313" key="8">
    <source>
        <dbReference type="EMBL" id="KDR51237.1"/>
    </source>
</evidence>
<accession>A0A069QEZ8</accession>
<dbReference type="SUPFAM" id="SSF50346">
    <property type="entry name" value="PRC-barrel domain"/>
    <property type="match status" value="1"/>
</dbReference>
<dbReference type="HAMAP" id="MF_00014">
    <property type="entry name" value="Ribosome_mat_RimM"/>
    <property type="match status" value="1"/>
</dbReference>
<comment type="subunit">
    <text evidence="5">Binds ribosomal protein uS19.</text>
</comment>
<dbReference type="NCBIfam" id="TIGR02273">
    <property type="entry name" value="16S_RimM"/>
    <property type="match status" value="1"/>
</dbReference>
<dbReference type="Gene3D" id="2.40.30.60">
    <property type="entry name" value="RimM"/>
    <property type="match status" value="1"/>
</dbReference>
<dbReference type="Pfam" id="PF24986">
    <property type="entry name" value="PRC_RimM"/>
    <property type="match status" value="1"/>
</dbReference>
<evidence type="ECO:0000313" key="9">
    <source>
        <dbReference type="Proteomes" id="UP000027442"/>
    </source>
</evidence>
<dbReference type="EMBL" id="JNGW01000117">
    <property type="protein sequence ID" value="KDR51237.1"/>
    <property type="molecule type" value="Genomic_DNA"/>
</dbReference>
<dbReference type="Pfam" id="PF01782">
    <property type="entry name" value="RimM"/>
    <property type="match status" value="1"/>
</dbReference>
<dbReference type="InterPro" id="IPR011033">
    <property type="entry name" value="PRC_barrel-like_sf"/>
</dbReference>
<dbReference type="InterPro" id="IPR002676">
    <property type="entry name" value="RimM_N"/>
</dbReference>
<protein>
    <recommendedName>
        <fullName evidence="5">Ribosome maturation factor RimM</fullName>
    </recommendedName>
</protein>
<feature type="domain" description="RimM N-terminal" evidence="6">
    <location>
        <begin position="19"/>
        <end position="99"/>
    </location>
</feature>
<evidence type="ECO:0000259" key="7">
    <source>
        <dbReference type="Pfam" id="PF24986"/>
    </source>
</evidence>
<dbReference type="Gene3D" id="2.30.30.240">
    <property type="entry name" value="PRC-barrel domain"/>
    <property type="match status" value="1"/>
</dbReference>
<dbReference type="GO" id="GO:0006364">
    <property type="term" value="P:rRNA processing"/>
    <property type="evidence" value="ECO:0007669"/>
    <property type="project" value="UniProtKB-UniRule"/>
</dbReference>
<evidence type="ECO:0000256" key="2">
    <source>
        <dbReference type="ARBA" id="ARBA00022517"/>
    </source>
</evidence>
<dbReference type="GO" id="GO:0043022">
    <property type="term" value="F:ribosome binding"/>
    <property type="evidence" value="ECO:0007669"/>
    <property type="project" value="InterPro"/>
</dbReference>
<keyword evidence="2 5" id="KW-0690">Ribosome biogenesis</keyword>
<dbReference type="SUPFAM" id="SSF50447">
    <property type="entry name" value="Translation proteins"/>
    <property type="match status" value="1"/>
</dbReference>
<gene>
    <name evidence="5" type="primary">rimM</name>
    <name evidence="8" type="ORF">HMPREF1991_02689</name>
</gene>
<name>A0A069QEZ8_HOYLO</name>
<evidence type="ECO:0000256" key="1">
    <source>
        <dbReference type="ARBA" id="ARBA00022490"/>
    </source>
</evidence>
<dbReference type="InterPro" id="IPR011961">
    <property type="entry name" value="RimM"/>
</dbReference>
<dbReference type="PATRIC" id="fig|1122985.7.peg.2787"/>
<evidence type="ECO:0000259" key="6">
    <source>
        <dbReference type="Pfam" id="PF01782"/>
    </source>
</evidence>
<dbReference type="Proteomes" id="UP000027442">
    <property type="component" value="Unassembled WGS sequence"/>
</dbReference>
<comment type="domain">
    <text evidence="5">The PRC barrel domain binds ribosomal protein uS19.</text>
</comment>
<proteinExistence type="inferred from homology"/>
<dbReference type="InterPro" id="IPR036976">
    <property type="entry name" value="RimM_N_sf"/>
</dbReference>
<comment type="function">
    <text evidence="5">An accessory protein needed during the final step in the assembly of 30S ribosomal subunit, possibly for assembly of the head region. Essential for efficient processing of 16S rRNA. May be needed both before and after RbfA during the maturation of 16S rRNA. It has affinity for free ribosomal 30S subunits but not for 70S ribosomes.</text>
</comment>
<organism evidence="8 9">
    <name type="scientific">Hoylesella loescheii DSM 19665 = JCM 12249 = ATCC 15930</name>
    <dbReference type="NCBI Taxonomy" id="1122985"/>
    <lineage>
        <taxon>Bacteria</taxon>
        <taxon>Pseudomonadati</taxon>
        <taxon>Bacteroidota</taxon>
        <taxon>Bacteroidia</taxon>
        <taxon>Bacteroidales</taxon>
        <taxon>Prevotellaceae</taxon>
        <taxon>Hoylesella</taxon>
    </lineage>
</organism>
<keyword evidence="9" id="KW-1185">Reference proteome</keyword>
<comment type="subcellular location">
    <subcellularLocation>
        <location evidence="5">Cytoplasm</location>
    </subcellularLocation>
</comment>
<dbReference type="PANTHER" id="PTHR33692:SF1">
    <property type="entry name" value="RIBOSOME MATURATION FACTOR RIMM"/>
    <property type="match status" value="1"/>
</dbReference>
<dbReference type="RefSeq" id="WP_018967977.1">
    <property type="nucleotide sequence ID" value="NZ_KB899219.1"/>
</dbReference>
<keyword evidence="1 5" id="KW-0963">Cytoplasm</keyword>
<feature type="domain" description="Ribosome maturation factor RimM PRC barrel" evidence="7">
    <location>
        <begin position="110"/>
        <end position="179"/>
    </location>
</feature>
<sequence>MSHQPSTRPQWQADNFYKIGKLGKPHGVKGEISFHFDDDIFDRTEADFLALEVDGLLVPFFFEEYRFKGSETALVKFVNIDTQERAKELTGCNVFFPRQGADNPDAELSWAAIVGFTVKDAGTNKPLGTILAVDDSTVNTLFEVDVNGSSPLLLPASYDLIAGVDAQKHEITMHIPDGILDLD</sequence>
<dbReference type="GO" id="GO:0042274">
    <property type="term" value="P:ribosomal small subunit biogenesis"/>
    <property type="evidence" value="ECO:0007669"/>
    <property type="project" value="UniProtKB-UniRule"/>
</dbReference>
<dbReference type="GO" id="GO:0005840">
    <property type="term" value="C:ribosome"/>
    <property type="evidence" value="ECO:0007669"/>
    <property type="project" value="InterPro"/>
</dbReference>
<evidence type="ECO:0000256" key="3">
    <source>
        <dbReference type="ARBA" id="ARBA00022552"/>
    </source>
</evidence>
<comment type="caution">
    <text evidence="8">The sequence shown here is derived from an EMBL/GenBank/DDBJ whole genome shotgun (WGS) entry which is preliminary data.</text>
</comment>
<dbReference type="InterPro" id="IPR009000">
    <property type="entry name" value="Transl_B-barrel_sf"/>
</dbReference>
<evidence type="ECO:0000256" key="5">
    <source>
        <dbReference type="HAMAP-Rule" id="MF_00014"/>
    </source>
</evidence>
<keyword evidence="3 5" id="KW-0698">rRNA processing</keyword>
<reference evidence="8 9" key="1">
    <citation type="submission" date="2013-08" db="EMBL/GenBank/DDBJ databases">
        <authorList>
            <person name="Weinstock G."/>
            <person name="Sodergren E."/>
            <person name="Wylie T."/>
            <person name="Fulton L."/>
            <person name="Fulton R."/>
            <person name="Fronick C."/>
            <person name="O'Laughlin M."/>
            <person name="Godfrey J."/>
            <person name="Miner T."/>
            <person name="Herter B."/>
            <person name="Appelbaum E."/>
            <person name="Cordes M."/>
            <person name="Lek S."/>
            <person name="Wollam A."/>
            <person name="Pepin K.H."/>
            <person name="Palsikar V.B."/>
            <person name="Mitreva M."/>
            <person name="Wilson R.K."/>
        </authorList>
    </citation>
    <scope>NUCLEOTIDE SEQUENCE [LARGE SCALE GENOMIC DNA]</scope>
    <source>
        <strain evidence="8 9">ATCC 15930</strain>
    </source>
</reference>